<feature type="active site" description="Proton donor/acceptor" evidence="7">
    <location>
        <position position="447"/>
    </location>
</feature>
<evidence type="ECO:0000313" key="10">
    <source>
        <dbReference type="EMBL" id="ORE88904.1"/>
    </source>
</evidence>
<dbReference type="RefSeq" id="WP_083559561.1">
    <property type="nucleotide sequence ID" value="NZ_AQQV01000001.1"/>
</dbReference>
<dbReference type="Pfam" id="PF03734">
    <property type="entry name" value="YkuD"/>
    <property type="match status" value="1"/>
</dbReference>
<comment type="pathway">
    <text evidence="1 7">Cell wall biogenesis; peptidoglycan biosynthesis.</text>
</comment>
<evidence type="ECO:0000256" key="1">
    <source>
        <dbReference type="ARBA" id="ARBA00004752"/>
    </source>
</evidence>
<dbReference type="AlphaFoldDB" id="A0A1Y1SGW0"/>
<dbReference type="GO" id="GO:0071555">
    <property type="term" value="P:cell wall organization"/>
    <property type="evidence" value="ECO:0007669"/>
    <property type="project" value="UniProtKB-UniRule"/>
</dbReference>
<dbReference type="SUPFAM" id="SSF141523">
    <property type="entry name" value="L,D-transpeptidase catalytic domain-like"/>
    <property type="match status" value="1"/>
</dbReference>
<keyword evidence="5 7" id="KW-0573">Peptidoglycan synthesis</keyword>
<organism evidence="10 11">
    <name type="scientific">Oceanococcus atlanticus</name>
    <dbReference type="NCBI Taxonomy" id="1317117"/>
    <lineage>
        <taxon>Bacteria</taxon>
        <taxon>Pseudomonadati</taxon>
        <taxon>Pseudomonadota</taxon>
        <taxon>Gammaproteobacteria</taxon>
        <taxon>Chromatiales</taxon>
        <taxon>Oceanococcaceae</taxon>
        <taxon>Oceanococcus</taxon>
    </lineage>
</organism>
<dbReference type="OrthoDB" id="9778545at2"/>
<keyword evidence="8" id="KW-0732">Signal</keyword>
<evidence type="ECO:0000256" key="4">
    <source>
        <dbReference type="ARBA" id="ARBA00022960"/>
    </source>
</evidence>
<dbReference type="GO" id="GO:0004180">
    <property type="term" value="F:carboxypeptidase activity"/>
    <property type="evidence" value="ECO:0007669"/>
    <property type="project" value="UniProtKB-ARBA"/>
</dbReference>
<comment type="caution">
    <text evidence="10">The sequence shown here is derived from an EMBL/GenBank/DDBJ whole genome shotgun (WGS) entry which is preliminary data.</text>
</comment>
<keyword evidence="11" id="KW-1185">Reference proteome</keyword>
<dbReference type="Gene3D" id="1.10.101.10">
    <property type="entry name" value="PGBD-like superfamily/PGBD"/>
    <property type="match status" value="1"/>
</dbReference>
<accession>A0A1Y1SGW0</accession>
<feature type="signal peptide" evidence="8">
    <location>
        <begin position="1"/>
        <end position="33"/>
    </location>
</feature>
<sequence length="569" mass="63384">MGFRNLARSNTITRKAISGLILGSLLLAGSAQASNSDAQASFVSHMQLKIQALRSGSSTRTAGMTLRNRHTLVRTYDRTGYAAIWTSPQGWQTNGQRMFDYLAALPRHGLDPSNYHYNTLKSLRDDDSLAGRIHGDLLLSDAFISLVSDLARGAARSNSLGSRAQSLLLRLKPTDDPAREFDGLLPQHPEYWSLSQALHQLLSNDEGAEQAPLQANRMIKPGDHHPMIAELRERLTRSGDYQPTHTSETGTQLGPRLAAAVAQFQARNGLDDDGIVGPSTLAALNRSRADVIDTLSLNLERWRQAPASFGDSHVRVNIAGQSLEYHHANKPSLRMKVIVGRRDRQTPTTSSEINEVVFNPDWTVPQRIAVVDKLPLIKRDPNYLLERGYTLSAGWSSDAAKVDPLSVDWSQINRNNFPFVLRQQPGPNNALGQVKFLFPNDYAVYLHDTPTRNLFDRGERLFSSGCVRLDQPMALAQALLRDHADGAWADYANSDQTRHVRLSNRVPVHLQYWTAWVDRDGSLQLRNDVYQRDREVLNALRDRGAYNSATQLATLYQGEQTTQLASLGD</sequence>
<dbReference type="Pfam" id="PF01471">
    <property type="entry name" value="PG_binding_1"/>
    <property type="match status" value="1"/>
</dbReference>
<evidence type="ECO:0000313" key="11">
    <source>
        <dbReference type="Proteomes" id="UP000192342"/>
    </source>
</evidence>
<feature type="active site" description="Nucleophile" evidence="7">
    <location>
        <position position="466"/>
    </location>
</feature>
<feature type="domain" description="L,D-TPase catalytic" evidence="9">
    <location>
        <begin position="312"/>
        <end position="492"/>
    </location>
</feature>
<dbReference type="InterPro" id="IPR052905">
    <property type="entry name" value="LD-transpeptidase_YkuD-like"/>
</dbReference>
<evidence type="ECO:0000256" key="3">
    <source>
        <dbReference type="ARBA" id="ARBA00022679"/>
    </source>
</evidence>
<dbReference type="GO" id="GO:0016740">
    <property type="term" value="F:transferase activity"/>
    <property type="evidence" value="ECO:0007669"/>
    <property type="project" value="UniProtKB-KW"/>
</dbReference>
<name>A0A1Y1SGW0_9GAMM</name>
<evidence type="ECO:0000256" key="2">
    <source>
        <dbReference type="ARBA" id="ARBA00005992"/>
    </source>
</evidence>
<dbReference type="InterPro" id="IPR045380">
    <property type="entry name" value="LD_TPept_scaffold_dom"/>
</dbReference>
<dbReference type="STRING" id="1317117.ATO7_03475"/>
<dbReference type="InterPro" id="IPR038063">
    <property type="entry name" value="Transpep_catalytic_dom"/>
</dbReference>
<dbReference type="InterPro" id="IPR036365">
    <property type="entry name" value="PGBD-like_sf"/>
</dbReference>
<dbReference type="Proteomes" id="UP000192342">
    <property type="component" value="Unassembled WGS sequence"/>
</dbReference>
<keyword evidence="6 7" id="KW-0961">Cell wall biogenesis/degradation</keyword>
<proteinExistence type="inferred from homology"/>
<dbReference type="PANTHER" id="PTHR41533:SF1">
    <property type="entry name" value="L,D-TRANSPEPTIDASE YCBB-RELATED"/>
    <property type="match status" value="1"/>
</dbReference>
<evidence type="ECO:0000256" key="8">
    <source>
        <dbReference type="SAM" id="SignalP"/>
    </source>
</evidence>
<dbReference type="PANTHER" id="PTHR41533">
    <property type="entry name" value="L,D-TRANSPEPTIDASE HI_1667-RELATED"/>
    <property type="match status" value="1"/>
</dbReference>
<dbReference type="Pfam" id="PF20142">
    <property type="entry name" value="Scaffold"/>
    <property type="match status" value="1"/>
</dbReference>
<keyword evidence="4 7" id="KW-0133">Cell shape</keyword>
<comment type="similarity">
    <text evidence="2">Belongs to the YkuD family.</text>
</comment>
<feature type="chain" id="PRO_5012214724" evidence="8">
    <location>
        <begin position="34"/>
        <end position="569"/>
    </location>
</feature>
<dbReference type="InterPro" id="IPR036366">
    <property type="entry name" value="PGBDSf"/>
</dbReference>
<dbReference type="InterPro" id="IPR002477">
    <property type="entry name" value="Peptidoglycan-bd-like"/>
</dbReference>
<keyword evidence="3" id="KW-0808">Transferase</keyword>
<dbReference type="SUPFAM" id="SSF47090">
    <property type="entry name" value="PGBD-like"/>
    <property type="match status" value="1"/>
</dbReference>
<gene>
    <name evidence="10" type="ORF">ATO7_03475</name>
</gene>
<dbReference type="PROSITE" id="PS52029">
    <property type="entry name" value="LD_TPASE"/>
    <property type="match status" value="1"/>
</dbReference>
<dbReference type="EMBL" id="AQQV01000001">
    <property type="protein sequence ID" value="ORE88904.1"/>
    <property type="molecule type" value="Genomic_DNA"/>
</dbReference>
<dbReference type="GO" id="GO:0008360">
    <property type="term" value="P:regulation of cell shape"/>
    <property type="evidence" value="ECO:0007669"/>
    <property type="project" value="UniProtKB-UniRule"/>
</dbReference>
<dbReference type="InterPro" id="IPR005490">
    <property type="entry name" value="LD_TPept_cat_dom"/>
</dbReference>
<dbReference type="GO" id="GO:0009252">
    <property type="term" value="P:peptidoglycan biosynthetic process"/>
    <property type="evidence" value="ECO:0007669"/>
    <property type="project" value="UniProtKB-UniPathway"/>
</dbReference>
<protein>
    <submittedName>
        <fullName evidence="10">Peptidoglycan binding domain-containing protein</fullName>
    </submittedName>
</protein>
<evidence type="ECO:0000259" key="9">
    <source>
        <dbReference type="PROSITE" id="PS52029"/>
    </source>
</evidence>
<dbReference type="UniPathway" id="UPA00219"/>
<dbReference type="CDD" id="cd16913">
    <property type="entry name" value="YkuD_like"/>
    <property type="match status" value="1"/>
</dbReference>
<evidence type="ECO:0000256" key="7">
    <source>
        <dbReference type="PROSITE-ProRule" id="PRU01373"/>
    </source>
</evidence>
<evidence type="ECO:0000256" key="6">
    <source>
        <dbReference type="ARBA" id="ARBA00023316"/>
    </source>
</evidence>
<reference evidence="10 11" key="1">
    <citation type="submission" date="2013-04" db="EMBL/GenBank/DDBJ databases">
        <title>Oceanococcus atlanticus 22II-S10r2 Genome Sequencing.</title>
        <authorList>
            <person name="Lai Q."/>
            <person name="Li G."/>
            <person name="Shao Z."/>
        </authorList>
    </citation>
    <scope>NUCLEOTIDE SEQUENCE [LARGE SCALE GENOMIC DNA]</scope>
    <source>
        <strain evidence="10 11">22II-S10r2</strain>
    </source>
</reference>
<dbReference type="Gene3D" id="2.40.440.10">
    <property type="entry name" value="L,D-transpeptidase catalytic domain-like"/>
    <property type="match status" value="1"/>
</dbReference>
<evidence type="ECO:0000256" key="5">
    <source>
        <dbReference type="ARBA" id="ARBA00022984"/>
    </source>
</evidence>